<evidence type="ECO:0000313" key="9">
    <source>
        <dbReference type="Proteomes" id="UP000838412"/>
    </source>
</evidence>
<dbReference type="GO" id="GO:0007155">
    <property type="term" value="P:cell adhesion"/>
    <property type="evidence" value="ECO:0007669"/>
    <property type="project" value="UniProtKB-KW"/>
</dbReference>
<dbReference type="PANTHER" id="PTHR12316:SF17">
    <property type="entry name" value="NINJURIN C, ISOFORM D"/>
    <property type="match status" value="1"/>
</dbReference>
<dbReference type="EMBL" id="OV696698">
    <property type="protein sequence ID" value="CAH1243611.1"/>
    <property type="molecule type" value="Genomic_DNA"/>
</dbReference>
<comment type="similarity">
    <text evidence="2">Belongs to the ninjurin family.</text>
</comment>
<dbReference type="Pfam" id="PF04923">
    <property type="entry name" value="Ninjurin"/>
    <property type="match status" value="1"/>
</dbReference>
<dbReference type="GO" id="GO:0042246">
    <property type="term" value="P:tissue regeneration"/>
    <property type="evidence" value="ECO:0007669"/>
    <property type="project" value="InterPro"/>
</dbReference>
<evidence type="ECO:0000313" key="8">
    <source>
        <dbReference type="EMBL" id="CAH1243611.1"/>
    </source>
</evidence>
<evidence type="ECO:0000256" key="6">
    <source>
        <dbReference type="ARBA" id="ARBA00023136"/>
    </source>
</evidence>
<keyword evidence="3 7" id="KW-0812">Transmembrane</keyword>
<dbReference type="InterPro" id="IPR007007">
    <property type="entry name" value="Ninjurin"/>
</dbReference>
<protein>
    <submittedName>
        <fullName evidence="8">Hypp7131 protein</fullName>
    </submittedName>
</protein>
<dbReference type="Proteomes" id="UP000838412">
    <property type="component" value="Chromosome 13"/>
</dbReference>
<evidence type="ECO:0000256" key="7">
    <source>
        <dbReference type="SAM" id="Phobius"/>
    </source>
</evidence>
<evidence type="ECO:0000256" key="1">
    <source>
        <dbReference type="ARBA" id="ARBA00004141"/>
    </source>
</evidence>
<comment type="subcellular location">
    <subcellularLocation>
        <location evidence="1">Membrane</location>
        <topology evidence="1">Multi-pass membrane protein</topology>
    </subcellularLocation>
</comment>
<dbReference type="AlphaFoldDB" id="A0A8J9YXU2"/>
<dbReference type="OrthoDB" id="10179734at2759"/>
<keyword evidence="9" id="KW-1185">Reference proteome</keyword>
<keyword evidence="5 7" id="KW-1133">Transmembrane helix</keyword>
<sequence length="194" mass="22142">MEIITMLYVLSRRSFTAPRYILYRYRCRKSGWQSRRTQYIFHCSFPTIRKYQIYIFKAKMPPKANPDHYTTWKTSAEALIDVSLFASNVTLILTITRSPNGSNTGEEIAKMVLVCICMVLQVGLMVLFVYQSSRNIEDLGTDDAGKKEDRNLDRTNAAANIMAAFIMLFEIVILAFVSENQNVSDDDPTISPIA</sequence>
<proteinExistence type="inferred from homology"/>
<evidence type="ECO:0000256" key="3">
    <source>
        <dbReference type="ARBA" id="ARBA00022692"/>
    </source>
</evidence>
<keyword evidence="6 7" id="KW-0472">Membrane</keyword>
<feature type="transmembrane region" description="Helical" evidence="7">
    <location>
        <begin position="108"/>
        <end position="130"/>
    </location>
</feature>
<gene>
    <name evidence="8" type="primary">Hypp7131</name>
    <name evidence="8" type="ORF">BLAG_LOCUS6532</name>
</gene>
<reference evidence="8" key="1">
    <citation type="submission" date="2022-01" db="EMBL/GenBank/DDBJ databases">
        <authorList>
            <person name="Braso-Vives M."/>
        </authorList>
    </citation>
    <scope>NUCLEOTIDE SEQUENCE</scope>
</reference>
<keyword evidence="4" id="KW-0130">Cell adhesion</keyword>
<dbReference type="GO" id="GO:0016020">
    <property type="term" value="C:membrane"/>
    <property type="evidence" value="ECO:0007669"/>
    <property type="project" value="UniProtKB-SubCell"/>
</dbReference>
<dbReference type="PANTHER" id="PTHR12316">
    <property type="entry name" value="NINJURIN-RELATED"/>
    <property type="match status" value="1"/>
</dbReference>
<evidence type="ECO:0000256" key="5">
    <source>
        <dbReference type="ARBA" id="ARBA00022989"/>
    </source>
</evidence>
<feature type="transmembrane region" description="Helical" evidence="7">
    <location>
        <begin position="157"/>
        <end position="177"/>
    </location>
</feature>
<evidence type="ECO:0000256" key="2">
    <source>
        <dbReference type="ARBA" id="ARBA00008141"/>
    </source>
</evidence>
<organism evidence="8 9">
    <name type="scientific">Branchiostoma lanceolatum</name>
    <name type="common">Common lancelet</name>
    <name type="synonym">Amphioxus lanceolatum</name>
    <dbReference type="NCBI Taxonomy" id="7740"/>
    <lineage>
        <taxon>Eukaryota</taxon>
        <taxon>Metazoa</taxon>
        <taxon>Chordata</taxon>
        <taxon>Cephalochordata</taxon>
        <taxon>Leptocardii</taxon>
        <taxon>Amphioxiformes</taxon>
        <taxon>Branchiostomatidae</taxon>
        <taxon>Branchiostoma</taxon>
    </lineage>
</organism>
<evidence type="ECO:0000256" key="4">
    <source>
        <dbReference type="ARBA" id="ARBA00022889"/>
    </source>
</evidence>
<name>A0A8J9YXU2_BRALA</name>
<accession>A0A8J9YXU2</accession>